<dbReference type="GO" id="GO:0008270">
    <property type="term" value="F:zinc ion binding"/>
    <property type="evidence" value="ECO:0007669"/>
    <property type="project" value="UniProtKB-KW"/>
</dbReference>
<dbReference type="PROSITE" id="PS00028">
    <property type="entry name" value="ZINC_FINGER_C2H2_1"/>
    <property type="match status" value="8"/>
</dbReference>
<feature type="region of interest" description="Disordered" evidence="9">
    <location>
        <begin position="811"/>
        <end position="831"/>
    </location>
</feature>
<feature type="compositionally biased region" description="Low complexity" evidence="9">
    <location>
        <begin position="42"/>
        <end position="62"/>
    </location>
</feature>
<dbReference type="GO" id="GO:0010468">
    <property type="term" value="P:regulation of gene expression"/>
    <property type="evidence" value="ECO:0007669"/>
    <property type="project" value="TreeGrafter"/>
</dbReference>
<feature type="compositionally biased region" description="Low complexity" evidence="9">
    <location>
        <begin position="1428"/>
        <end position="1443"/>
    </location>
</feature>
<feature type="compositionally biased region" description="Polar residues" evidence="9">
    <location>
        <begin position="699"/>
        <end position="708"/>
    </location>
</feature>
<dbReference type="OrthoDB" id="6417347at2759"/>
<evidence type="ECO:0000256" key="3">
    <source>
        <dbReference type="ARBA" id="ARBA00022737"/>
    </source>
</evidence>
<feature type="region of interest" description="Disordered" evidence="9">
    <location>
        <begin position="904"/>
        <end position="939"/>
    </location>
</feature>
<dbReference type="PANTHER" id="PTHR16515:SF49">
    <property type="entry name" value="GASTRULA ZINC FINGER PROTEIN XLCGF49.1-LIKE-RELATED"/>
    <property type="match status" value="1"/>
</dbReference>
<feature type="domain" description="C2H2-type" evidence="10">
    <location>
        <begin position="972"/>
        <end position="994"/>
    </location>
</feature>
<accession>A0A8J2KLU4</accession>
<keyword evidence="7" id="KW-0539">Nucleus</keyword>
<evidence type="ECO:0000256" key="6">
    <source>
        <dbReference type="ARBA" id="ARBA00023125"/>
    </source>
</evidence>
<evidence type="ECO:0000256" key="1">
    <source>
        <dbReference type="ARBA" id="ARBA00004123"/>
    </source>
</evidence>
<feature type="region of interest" description="Disordered" evidence="9">
    <location>
        <begin position="1079"/>
        <end position="1115"/>
    </location>
</feature>
<evidence type="ECO:0000256" key="8">
    <source>
        <dbReference type="PROSITE-ProRule" id="PRU00042"/>
    </source>
</evidence>
<comment type="subcellular location">
    <subcellularLocation>
        <location evidence="1">Nucleus</location>
    </subcellularLocation>
</comment>
<proteinExistence type="predicted"/>
<dbReference type="InterPro" id="IPR050331">
    <property type="entry name" value="Zinc_finger"/>
</dbReference>
<evidence type="ECO:0000256" key="7">
    <source>
        <dbReference type="ARBA" id="ARBA00023242"/>
    </source>
</evidence>
<reference evidence="11" key="1">
    <citation type="submission" date="2021-06" db="EMBL/GenBank/DDBJ databases">
        <authorList>
            <person name="Hodson N. C."/>
            <person name="Mongue J. A."/>
            <person name="Jaron S. K."/>
        </authorList>
    </citation>
    <scope>NUCLEOTIDE SEQUENCE</scope>
</reference>
<evidence type="ECO:0000256" key="4">
    <source>
        <dbReference type="ARBA" id="ARBA00022771"/>
    </source>
</evidence>
<feature type="region of interest" description="Disordered" evidence="9">
    <location>
        <begin position="272"/>
        <end position="337"/>
    </location>
</feature>
<gene>
    <name evidence="11" type="ORF">AFUS01_LOCUS26086</name>
</gene>
<evidence type="ECO:0000256" key="9">
    <source>
        <dbReference type="SAM" id="MobiDB-lite"/>
    </source>
</evidence>
<dbReference type="PROSITE" id="PS50157">
    <property type="entry name" value="ZINC_FINGER_C2H2_2"/>
    <property type="match status" value="6"/>
</dbReference>
<sequence>MAIALALSSSSLLGDRMEVGLIKRGRQGEGRSIVGRFRRGNRGSSSSFVPNNSSSSNNSSAHSGKKFFRCTTCSYVTNVKARFTKHVKYHSMPLIKCDFCDFKTPYKWNLDRHYKNHNGEGDLHCPLCNFTADIKQSLTVHVQNHHSSFPEQKLSIGVVVEMDEGRSDQDVFVNENTNKGLEQHVKKEQLSPRLLNKSTKQELNDDNDEMKPGIATKSTGGLQEVGAKLLQQTVVRRKSLCKEEPDENFEQKSVFLQSLALKPNVLYSVGNGEDGSSVQQLGLPSPPKLTTPKASPPGRRLSVTSSNELSSSNKKLHGSSAASNGTSGVKKNREKKLGLEELTQKLVASKSEENGASMLKNSVTITSNSTRCQYCRQRCKTSTDLAVHLTVCSEALRGSVSDESNNSNDKDCEDEVKLSTSELSVEAKDGSCSSENKIFVWNNNPYADEEEMGSGVMDYEFRSHFLEGNGSSDDLVGFETAPGVGAVHLGKLEEAEYEGYQGDLFDEQGCVTTTRKVFRCPQPNCGFWATTASRFHVHIVGHYNMKPFECSQCSYKSNWRWDITKHIKLKGMRDPSHSKAKVLLTHESGQRNYRKYDRYLIVMQLKHSADSKLPDCSTVASKRNDVELELSPSPTTVVASPKVSPQIKGVGSGSNMTMPKLTRAPITSRASSPSESVKSEESGSSRQRPPPALVPISGANPSGSNISGGRTFVEKKMLSGGRILSGDNVSPLIAGLGLPEISVEPCGPEGEIGPPTKKSRGGLGDSKKILWKCKKCPFKHASKEIVVFHIRQYHKPKRGESVSILSRNHLTSVPQDDDESQQSSEGSEQKSKFMATIKETHQYLFIEDEATFKCKFCPYTTTTLVAMESHAENHFSKPNCNFSCAHCSFSVPTKKELLQHAQLHGWDPGQPDDKGEGLTITAEETPPRPRSSSGNGGGTHKKYHCTECPYVTDSKGQFLYHKQFHRPRDCPFKCSQCSYTVSHKHLLHQHLRVHGLPPLSPPLGDVGSIPLLDDDEASNSTEDEPLNLHQSNNDTEKSTLESIHPTVLVWRNGRPFRMYRCRLCPQVYGKLGDLTEHEISHGNPVSSSSSSVQIPLQSQQNLTISPVNSGDSSSTTTILTGGKVLHCCEACPARFFYEKELEIHTSFHQSKSEFQCHLCSYSAKQQNPHLMSHMKVHGPEYQMKTQQLLLRYPKAPKRKKPQAPKNVSTLLNIPQVIPSMSISNGHRTQIKGRAAATILCQKCPAKFHTANSYQHHITFHGRETNFKCRHCDYGVDTMKNLTLHELLHAGSEISSDFEASGGNKNRGVSIISPAVHHHEDDTINDDAYVGNPDFIYPTYVKNGRVKSKRYKCSKCPSAFEKRDQYKVHMGLHGSDQRYRCTVCDYAVTYYANYIQHLKKHSTQPEVPPELLIAKPLSKMKGEGQSVNSKSSSPAKSATSPITSTNATISHEETRPKKKSPWKCNMCPFSTDDEKLYEEHKTRHIASSQNFKKSNAVHKCSFCDFAAASKSSLKDHVRLHFQVPAETLHSYMFSKEIDIYVNGNYDEKIYSEKENYDDDNGMDKEIGAPPNGNRHVAYIDLKRGLPVAMINDEDNDHENSLGEQPSPEPMDCTV</sequence>
<name>A0A8J2KLU4_9HEXA</name>
<keyword evidence="4 8" id="KW-0863">Zinc-finger</keyword>
<keyword evidence="6" id="KW-0238">DNA-binding</keyword>
<dbReference type="PANTHER" id="PTHR16515">
    <property type="entry name" value="PR DOMAIN ZINC FINGER PROTEIN"/>
    <property type="match status" value="1"/>
</dbReference>
<protein>
    <recommendedName>
        <fullName evidence="10">C2H2-type domain-containing protein</fullName>
    </recommendedName>
</protein>
<feature type="region of interest" description="Disordered" evidence="9">
    <location>
        <begin position="630"/>
        <end position="708"/>
    </location>
</feature>
<feature type="domain" description="C2H2-type" evidence="10">
    <location>
        <begin position="95"/>
        <end position="122"/>
    </location>
</feature>
<keyword evidence="3" id="KW-0677">Repeat</keyword>
<evidence type="ECO:0000256" key="5">
    <source>
        <dbReference type="ARBA" id="ARBA00022833"/>
    </source>
</evidence>
<feature type="domain" description="C2H2-type" evidence="10">
    <location>
        <begin position="1266"/>
        <end position="1293"/>
    </location>
</feature>
<feature type="region of interest" description="Disordered" evidence="9">
    <location>
        <begin position="188"/>
        <end position="220"/>
    </location>
</feature>
<feature type="region of interest" description="Disordered" evidence="9">
    <location>
        <begin position="1005"/>
        <end position="1038"/>
    </location>
</feature>
<keyword evidence="12" id="KW-1185">Reference proteome</keyword>
<dbReference type="EMBL" id="CAJVCH010343534">
    <property type="protein sequence ID" value="CAG7815402.1"/>
    <property type="molecule type" value="Genomic_DNA"/>
</dbReference>
<feature type="region of interest" description="Disordered" evidence="9">
    <location>
        <begin position="1419"/>
        <end position="1460"/>
    </location>
</feature>
<dbReference type="SMART" id="SM00355">
    <property type="entry name" value="ZnF_C2H2"/>
    <property type="match status" value="20"/>
</dbReference>
<evidence type="ECO:0000259" key="10">
    <source>
        <dbReference type="PROSITE" id="PS50157"/>
    </source>
</evidence>
<feature type="domain" description="C2H2-type" evidence="10">
    <location>
        <begin position="1497"/>
        <end position="1519"/>
    </location>
</feature>
<keyword evidence="5" id="KW-0862">Zinc</keyword>
<feature type="region of interest" description="Disordered" evidence="9">
    <location>
        <begin position="36"/>
        <end position="64"/>
    </location>
</feature>
<evidence type="ECO:0000313" key="12">
    <source>
        <dbReference type="Proteomes" id="UP000708208"/>
    </source>
</evidence>
<feature type="domain" description="C2H2-type" evidence="10">
    <location>
        <begin position="1378"/>
        <end position="1405"/>
    </location>
</feature>
<dbReference type="Proteomes" id="UP000708208">
    <property type="component" value="Unassembled WGS sequence"/>
</dbReference>
<feature type="compositionally biased region" description="Polar residues" evidence="9">
    <location>
        <begin position="1092"/>
        <end position="1115"/>
    </location>
</feature>
<feature type="compositionally biased region" description="Polar residues" evidence="9">
    <location>
        <begin position="320"/>
        <end position="329"/>
    </location>
</feature>
<feature type="compositionally biased region" description="Acidic residues" evidence="9">
    <location>
        <begin position="1012"/>
        <end position="1025"/>
    </location>
</feature>
<organism evidence="11 12">
    <name type="scientific">Allacma fusca</name>
    <dbReference type="NCBI Taxonomy" id="39272"/>
    <lineage>
        <taxon>Eukaryota</taxon>
        <taxon>Metazoa</taxon>
        <taxon>Ecdysozoa</taxon>
        <taxon>Arthropoda</taxon>
        <taxon>Hexapoda</taxon>
        <taxon>Collembola</taxon>
        <taxon>Symphypleona</taxon>
        <taxon>Sminthuridae</taxon>
        <taxon>Allacma</taxon>
    </lineage>
</organism>
<feature type="domain" description="C2H2-type" evidence="10">
    <location>
        <begin position="1350"/>
        <end position="1377"/>
    </location>
</feature>
<dbReference type="GO" id="GO:0005634">
    <property type="term" value="C:nucleus"/>
    <property type="evidence" value="ECO:0007669"/>
    <property type="project" value="UniProtKB-SubCell"/>
</dbReference>
<dbReference type="GO" id="GO:0003677">
    <property type="term" value="F:DNA binding"/>
    <property type="evidence" value="ECO:0007669"/>
    <property type="project" value="UniProtKB-KW"/>
</dbReference>
<evidence type="ECO:0000313" key="11">
    <source>
        <dbReference type="EMBL" id="CAG7815402.1"/>
    </source>
</evidence>
<comment type="caution">
    <text evidence="11">The sequence shown here is derived from an EMBL/GenBank/DDBJ whole genome shotgun (WGS) entry which is preliminary data.</text>
</comment>
<dbReference type="InterPro" id="IPR013087">
    <property type="entry name" value="Znf_C2H2_type"/>
</dbReference>
<feature type="region of interest" description="Disordered" evidence="9">
    <location>
        <begin position="1590"/>
        <end position="1613"/>
    </location>
</feature>
<evidence type="ECO:0000256" key="2">
    <source>
        <dbReference type="ARBA" id="ARBA00022723"/>
    </source>
</evidence>
<keyword evidence="2" id="KW-0479">Metal-binding</keyword>